<dbReference type="EMBL" id="GBXM01042889">
    <property type="protein sequence ID" value="JAH65688.1"/>
    <property type="molecule type" value="Transcribed_RNA"/>
</dbReference>
<sequence length="26" mass="2794">MYTPACTKPQPQLGFHSSLLTSVSSL</sequence>
<accession>A0A0E9UL40</accession>
<name>A0A0E9UL40_ANGAN</name>
<evidence type="ECO:0000313" key="1">
    <source>
        <dbReference type="EMBL" id="JAH65688.1"/>
    </source>
</evidence>
<organism evidence="1">
    <name type="scientific">Anguilla anguilla</name>
    <name type="common">European freshwater eel</name>
    <name type="synonym">Muraena anguilla</name>
    <dbReference type="NCBI Taxonomy" id="7936"/>
    <lineage>
        <taxon>Eukaryota</taxon>
        <taxon>Metazoa</taxon>
        <taxon>Chordata</taxon>
        <taxon>Craniata</taxon>
        <taxon>Vertebrata</taxon>
        <taxon>Euteleostomi</taxon>
        <taxon>Actinopterygii</taxon>
        <taxon>Neopterygii</taxon>
        <taxon>Teleostei</taxon>
        <taxon>Anguilliformes</taxon>
        <taxon>Anguillidae</taxon>
        <taxon>Anguilla</taxon>
    </lineage>
</organism>
<reference evidence="1" key="1">
    <citation type="submission" date="2014-11" db="EMBL/GenBank/DDBJ databases">
        <authorList>
            <person name="Amaro Gonzalez C."/>
        </authorList>
    </citation>
    <scope>NUCLEOTIDE SEQUENCE</scope>
</reference>
<reference evidence="1" key="2">
    <citation type="journal article" date="2015" name="Fish Shellfish Immunol.">
        <title>Early steps in the European eel (Anguilla anguilla)-Vibrio vulnificus interaction in the gills: Role of the RtxA13 toxin.</title>
        <authorList>
            <person name="Callol A."/>
            <person name="Pajuelo D."/>
            <person name="Ebbesson L."/>
            <person name="Teles M."/>
            <person name="MacKenzie S."/>
            <person name="Amaro C."/>
        </authorList>
    </citation>
    <scope>NUCLEOTIDE SEQUENCE</scope>
</reference>
<dbReference type="AlphaFoldDB" id="A0A0E9UL40"/>
<proteinExistence type="predicted"/>
<protein>
    <submittedName>
        <fullName evidence="1">Uncharacterized protein</fullName>
    </submittedName>
</protein>